<accession>A0ABU8YHA2</accession>
<evidence type="ECO:0000313" key="3">
    <source>
        <dbReference type="Proteomes" id="UP001384579"/>
    </source>
</evidence>
<evidence type="ECO:0000259" key="1">
    <source>
        <dbReference type="PROSITE" id="PS50943"/>
    </source>
</evidence>
<reference evidence="2 3" key="1">
    <citation type="journal article" date="2020" name="Harmful Algae">
        <title>Molecular and morphological characterization of a novel dihydroanatoxin-a producing Microcoleus species (cyanobacteria) from the Russian River, California, USA.</title>
        <authorList>
            <person name="Conklin K.Y."/>
            <person name="Stancheva R."/>
            <person name="Otten T.G."/>
            <person name="Fadness R."/>
            <person name="Boyer G.L."/>
            <person name="Read B."/>
            <person name="Zhang X."/>
            <person name="Sheath R.G."/>
        </authorList>
    </citation>
    <scope>NUCLEOTIDE SEQUENCE [LARGE SCALE GENOMIC DNA]</scope>
    <source>
        <strain evidence="2 3">PTRS2</strain>
    </source>
</reference>
<organism evidence="2 3">
    <name type="scientific">Microcoleus anatoxicus PTRS2</name>
    <dbReference type="NCBI Taxonomy" id="2705321"/>
    <lineage>
        <taxon>Bacteria</taxon>
        <taxon>Bacillati</taxon>
        <taxon>Cyanobacteriota</taxon>
        <taxon>Cyanophyceae</taxon>
        <taxon>Oscillatoriophycideae</taxon>
        <taxon>Oscillatoriales</taxon>
        <taxon>Microcoleaceae</taxon>
        <taxon>Microcoleus</taxon>
        <taxon>Microcoleus anatoxicus</taxon>
    </lineage>
</organism>
<dbReference type="Proteomes" id="UP001384579">
    <property type="component" value="Unassembled WGS sequence"/>
</dbReference>
<dbReference type="SMART" id="SM00530">
    <property type="entry name" value="HTH_XRE"/>
    <property type="match status" value="1"/>
</dbReference>
<proteinExistence type="predicted"/>
<keyword evidence="3" id="KW-1185">Reference proteome</keyword>
<evidence type="ECO:0000313" key="2">
    <source>
        <dbReference type="EMBL" id="MEK0183738.1"/>
    </source>
</evidence>
<dbReference type="Pfam" id="PF13443">
    <property type="entry name" value="HTH_26"/>
    <property type="match status" value="1"/>
</dbReference>
<dbReference type="CDD" id="cd00093">
    <property type="entry name" value="HTH_XRE"/>
    <property type="match status" value="1"/>
</dbReference>
<dbReference type="SUPFAM" id="SSF47413">
    <property type="entry name" value="lambda repressor-like DNA-binding domains"/>
    <property type="match status" value="1"/>
</dbReference>
<sequence>MSKGLVRLRIREFADQNGWTLKEVSDRSGIGYSTIRNYAQCQGMTTVNFAYLHRLARIFDIMIEDLVEILEE</sequence>
<dbReference type="Gene3D" id="1.10.260.40">
    <property type="entry name" value="lambda repressor-like DNA-binding domains"/>
    <property type="match status" value="1"/>
</dbReference>
<dbReference type="PROSITE" id="PS50943">
    <property type="entry name" value="HTH_CROC1"/>
    <property type="match status" value="1"/>
</dbReference>
<dbReference type="InterPro" id="IPR001387">
    <property type="entry name" value="Cro/C1-type_HTH"/>
</dbReference>
<dbReference type="InterPro" id="IPR010982">
    <property type="entry name" value="Lambda_DNA-bd_dom_sf"/>
</dbReference>
<dbReference type="RefSeq" id="WP_333272643.1">
    <property type="nucleotide sequence ID" value="NZ_JBBLXS010000018.1"/>
</dbReference>
<gene>
    <name evidence="2" type="ORF">WMG39_02620</name>
</gene>
<comment type="caution">
    <text evidence="2">The sequence shown here is derived from an EMBL/GenBank/DDBJ whole genome shotgun (WGS) entry which is preliminary data.</text>
</comment>
<feature type="domain" description="HTH cro/C1-type" evidence="1">
    <location>
        <begin position="10"/>
        <end position="66"/>
    </location>
</feature>
<dbReference type="EMBL" id="JBBLXS010000018">
    <property type="protein sequence ID" value="MEK0183738.1"/>
    <property type="molecule type" value="Genomic_DNA"/>
</dbReference>
<name>A0ABU8YHA2_9CYAN</name>
<protein>
    <submittedName>
        <fullName evidence="2">Helix-turn-helix transcriptional regulator</fullName>
    </submittedName>
</protein>